<dbReference type="Proteomes" id="UP001597244">
    <property type="component" value="Unassembled WGS sequence"/>
</dbReference>
<keyword evidence="2" id="KW-1185">Reference proteome</keyword>
<comment type="caution">
    <text evidence="1">The sequence shown here is derived from an EMBL/GenBank/DDBJ whole genome shotgun (WGS) entry which is preliminary data.</text>
</comment>
<gene>
    <name evidence="1" type="ORF">ACFQ4L_10330</name>
</gene>
<sequence>MAEFKYSWRDEYGSDMDKAKALLSDDSISGTYISNVADISRQGVSNYRTGKTDIESANWSVVTKLSRAYEADWIQKQIGDNQTDFVLFIQKISSELNTVANNYETKGNEEMTNVFDRLNEMTGSDIIQLIDLYKAYKDDEG</sequence>
<accession>A0ABW4DP75</accession>
<reference evidence="2" key="1">
    <citation type="journal article" date="2019" name="Int. J. Syst. Evol. Microbiol.">
        <title>The Global Catalogue of Microorganisms (GCM) 10K type strain sequencing project: providing services to taxonomists for standard genome sequencing and annotation.</title>
        <authorList>
            <consortium name="The Broad Institute Genomics Platform"/>
            <consortium name="The Broad Institute Genome Sequencing Center for Infectious Disease"/>
            <person name="Wu L."/>
            <person name="Ma J."/>
        </authorList>
    </citation>
    <scope>NUCLEOTIDE SEQUENCE [LARGE SCALE GENOMIC DNA]</scope>
    <source>
        <strain evidence="2">CCM 8951</strain>
    </source>
</reference>
<protein>
    <submittedName>
        <fullName evidence="1">Uncharacterized protein</fullName>
    </submittedName>
</protein>
<dbReference type="EMBL" id="JBHTOF010000103">
    <property type="protein sequence ID" value="MFD1466457.1"/>
    <property type="molecule type" value="Genomic_DNA"/>
</dbReference>
<name>A0ABW4DP75_9LACO</name>
<dbReference type="RefSeq" id="WP_125577429.1">
    <property type="nucleotide sequence ID" value="NZ_JBHTOF010000103.1"/>
</dbReference>
<organism evidence="1 2">
    <name type="scientific">Lapidilactobacillus mulanensis</name>
    <dbReference type="NCBI Taxonomy" id="2485999"/>
    <lineage>
        <taxon>Bacteria</taxon>
        <taxon>Bacillati</taxon>
        <taxon>Bacillota</taxon>
        <taxon>Bacilli</taxon>
        <taxon>Lactobacillales</taxon>
        <taxon>Lactobacillaceae</taxon>
        <taxon>Lapidilactobacillus</taxon>
    </lineage>
</organism>
<evidence type="ECO:0000313" key="2">
    <source>
        <dbReference type="Proteomes" id="UP001597244"/>
    </source>
</evidence>
<evidence type="ECO:0000313" key="1">
    <source>
        <dbReference type="EMBL" id="MFD1466457.1"/>
    </source>
</evidence>
<proteinExistence type="predicted"/>